<dbReference type="EMBL" id="JAMFLZ010000004">
    <property type="protein sequence ID" value="MCL6295527.1"/>
    <property type="molecule type" value="Genomic_DNA"/>
</dbReference>
<sequence>MEQKELWLTSLIVDNPQEGFELAIKLSRMGVKSTQPDIEVLKKLRKDYSNSASGLTAASHVIAVNFQTISAANEYWKK</sequence>
<dbReference type="Proteomes" id="UP001165381">
    <property type="component" value="Unassembled WGS sequence"/>
</dbReference>
<dbReference type="Pfam" id="PF11534">
    <property type="entry name" value="HTHP"/>
    <property type="match status" value="1"/>
</dbReference>
<dbReference type="RefSeq" id="WP_249973168.1">
    <property type="nucleotide sequence ID" value="NZ_JAMFLZ010000004.1"/>
</dbReference>
<dbReference type="InterPro" id="IPR021111">
    <property type="entry name" value="Hexamer_Tyr-coord_heme_pr_HTHP"/>
</dbReference>
<organism evidence="1 2">
    <name type="scientific">Jejuia spongiicola</name>
    <dbReference type="NCBI Taxonomy" id="2942207"/>
    <lineage>
        <taxon>Bacteria</taxon>
        <taxon>Pseudomonadati</taxon>
        <taxon>Bacteroidota</taxon>
        <taxon>Flavobacteriia</taxon>
        <taxon>Flavobacteriales</taxon>
        <taxon>Flavobacteriaceae</taxon>
        <taxon>Jejuia</taxon>
    </lineage>
</organism>
<dbReference type="InterPro" id="IPR038125">
    <property type="entry name" value="HTHP_sf"/>
</dbReference>
<evidence type="ECO:0000313" key="2">
    <source>
        <dbReference type="Proteomes" id="UP001165381"/>
    </source>
</evidence>
<comment type="caution">
    <text evidence="1">The sequence shown here is derived from an EMBL/GenBank/DDBJ whole genome shotgun (WGS) entry which is preliminary data.</text>
</comment>
<gene>
    <name evidence="1" type="ORF">M3P09_11020</name>
</gene>
<accession>A0ABT0QEV4</accession>
<keyword evidence="2" id="KW-1185">Reference proteome</keyword>
<reference evidence="1" key="1">
    <citation type="submission" date="2022-05" db="EMBL/GenBank/DDBJ databases">
        <authorList>
            <person name="Park J.-S."/>
        </authorList>
    </citation>
    <scope>NUCLEOTIDE SEQUENCE</scope>
    <source>
        <strain evidence="1">2012CJ34-3</strain>
    </source>
</reference>
<name>A0ABT0QEV4_9FLAO</name>
<dbReference type="Gene3D" id="6.10.80.10">
    <property type="entry name" value="Hexameric tyrosine-coordinated heme protein (HTHP)"/>
    <property type="match status" value="1"/>
</dbReference>
<proteinExistence type="predicted"/>
<evidence type="ECO:0000313" key="1">
    <source>
        <dbReference type="EMBL" id="MCL6295527.1"/>
    </source>
</evidence>
<protein>
    <submittedName>
        <fullName evidence="1">Hexameric tyrosine-coordinated heme protein</fullName>
    </submittedName>
</protein>